<dbReference type="InterPro" id="IPR002401">
    <property type="entry name" value="Cyt_P450_E_grp-I"/>
</dbReference>
<evidence type="ECO:0000256" key="4">
    <source>
        <dbReference type="ARBA" id="ARBA00022617"/>
    </source>
</evidence>
<dbReference type="AlphaFoldDB" id="A0A1S3HZX3"/>
<evidence type="ECO:0000256" key="7">
    <source>
        <dbReference type="ARBA" id="ARBA00023002"/>
    </source>
</evidence>
<evidence type="ECO:0000256" key="8">
    <source>
        <dbReference type="ARBA" id="ARBA00023004"/>
    </source>
</evidence>
<dbReference type="PANTHER" id="PTHR24302">
    <property type="entry name" value="CYTOCHROME P450 FAMILY 3"/>
    <property type="match status" value="1"/>
</dbReference>
<dbReference type="KEGG" id="lak:106159724"/>
<dbReference type="Pfam" id="PF00067">
    <property type="entry name" value="p450"/>
    <property type="match status" value="1"/>
</dbReference>
<dbReference type="Gene3D" id="1.10.630.10">
    <property type="entry name" value="Cytochrome P450"/>
    <property type="match status" value="1"/>
</dbReference>
<feature type="binding site" description="axial binding residue" evidence="10">
    <location>
        <position position="459"/>
    </location>
    <ligand>
        <name>heme</name>
        <dbReference type="ChEBI" id="CHEBI:30413"/>
    </ligand>
    <ligandPart>
        <name>Fe</name>
        <dbReference type="ChEBI" id="CHEBI:18248"/>
    </ligandPart>
</feature>
<keyword evidence="7 11" id="KW-0560">Oxidoreductase</keyword>
<dbReference type="GeneID" id="106159724"/>
<reference evidence="14" key="1">
    <citation type="submission" date="2025-08" db="UniProtKB">
        <authorList>
            <consortium name="RefSeq"/>
        </authorList>
    </citation>
    <scope>IDENTIFICATION</scope>
    <source>
        <tissue evidence="14">Gonads</tissue>
    </source>
</reference>
<dbReference type="OrthoDB" id="2789670at2759"/>
<name>A0A1S3HZX3_LINAN</name>
<dbReference type="PRINTS" id="PR00385">
    <property type="entry name" value="P450"/>
</dbReference>
<dbReference type="GO" id="GO:0005789">
    <property type="term" value="C:endoplasmic reticulum membrane"/>
    <property type="evidence" value="ECO:0007669"/>
    <property type="project" value="UniProtKB-SubCell"/>
</dbReference>
<dbReference type="InParanoid" id="A0A1S3HZX3"/>
<feature type="transmembrane region" description="Helical" evidence="12">
    <location>
        <begin position="6"/>
        <end position="26"/>
    </location>
</feature>
<dbReference type="FunFam" id="1.10.630.10:FF:000042">
    <property type="entry name" value="Cytochrome P450"/>
    <property type="match status" value="1"/>
</dbReference>
<evidence type="ECO:0000256" key="5">
    <source>
        <dbReference type="ARBA" id="ARBA00022723"/>
    </source>
</evidence>
<comment type="cofactor">
    <cofactor evidence="10">
        <name>heme</name>
        <dbReference type="ChEBI" id="CHEBI:30413"/>
    </cofactor>
</comment>
<dbReference type="GO" id="GO:0008395">
    <property type="term" value="F:steroid hydroxylase activity"/>
    <property type="evidence" value="ECO:0007669"/>
    <property type="project" value="TreeGrafter"/>
</dbReference>
<dbReference type="RefSeq" id="XP_013391563.1">
    <property type="nucleotide sequence ID" value="XM_013536109.2"/>
</dbReference>
<evidence type="ECO:0000256" key="6">
    <source>
        <dbReference type="ARBA" id="ARBA00022848"/>
    </source>
</evidence>
<evidence type="ECO:0000256" key="9">
    <source>
        <dbReference type="ARBA" id="ARBA00043906"/>
    </source>
</evidence>
<organism evidence="13 14">
    <name type="scientific">Lingula anatina</name>
    <name type="common">Brachiopod</name>
    <name type="synonym">Lingula unguis</name>
    <dbReference type="NCBI Taxonomy" id="7574"/>
    <lineage>
        <taxon>Eukaryota</taxon>
        <taxon>Metazoa</taxon>
        <taxon>Spiralia</taxon>
        <taxon>Lophotrochozoa</taxon>
        <taxon>Brachiopoda</taxon>
        <taxon>Linguliformea</taxon>
        <taxon>Lingulata</taxon>
        <taxon>Lingulida</taxon>
        <taxon>Linguloidea</taxon>
        <taxon>Lingulidae</taxon>
        <taxon>Lingula</taxon>
    </lineage>
</organism>
<dbReference type="Proteomes" id="UP000085678">
    <property type="component" value="Unplaced"/>
</dbReference>
<evidence type="ECO:0000256" key="12">
    <source>
        <dbReference type="SAM" id="Phobius"/>
    </source>
</evidence>
<keyword evidence="13" id="KW-1185">Reference proteome</keyword>
<evidence type="ECO:0000256" key="3">
    <source>
        <dbReference type="ARBA" id="ARBA00010617"/>
    </source>
</evidence>
<dbReference type="InterPro" id="IPR017972">
    <property type="entry name" value="Cyt_P450_CS"/>
</dbReference>
<dbReference type="FunCoup" id="A0A1S3HZX3">
    <property type="interactions" value="469"/>
</dbReference>
<evidence type="ECO:0000256" key="11">
    <source>
        <dbReference type="RuleBase" id="RU000461"/>
    </source>
</evidence>
<dbReference type="CDD" id="cd11055">
    <property type="entry name" value="CYP3A-like"/>
    <property type="match status" value="1"/>
</dbReference>
<comment type="similarity">
    <text evidence="3 11">Belongs to the cytochrome P450 family.</text>
</comment>
<evidence type="ECO:0000256" key="2">
    <source>
        <dbReference type="ARBA" id="ARBA00004406"/>
    </source>
</evidence>
<dbReference type="STRING" id="7574.A0A1S3HZX3"/>
<dbReference type="PROSITE" id="PS00086">
    <property type="entry name" value="CYTOCHROME_P450"/>
    <property type="match status" value="1"/>
</dbReference>
<gene>
    <name evidence="14" type="primary">LOC106159724</name>
</gene>
<keyword evidence="8 10" id="KW-0408">Iron</keyword>
<dbReference type="InterPro" id="IPR050705">
    <property type="entry name" value="Cytochrome_P450_3A"/>
</dbReference>
<dbReference type="PRINTS" id="PR00463">
    <property type="entry name" value="EP450I"/>
</dbReference>
<dbReference type="InterPro" id="IPR001128">
    <property type="entry name" value="Cyt_P450"/>
</dbReference>
<dbReference type="SUPFAM" id="SSF48264">
    <property type="entry name" value="Cytochrome P450"/>
    <property type="match status" value="1"/>
</dbReference>
<keyword evidence="11" id="KW-0503">Monooxygenase</keyword>
<accession>A0A1S3HZX3</accession>
<keyword evidence="5 10" id="KW-0479">Metal-binding</keyword>
<evidence type="ECO:0000313" key="13">
    <source>
        <dbReference type="Proteomes" id="UP000085678"/>
    </source>
</evidence>
<dbReference type="InterPro" id="IPR036396">
    <property type="entry name" value="Cyt_P450_sf"/>
</dbReference>
<dbReference type="PANTHER" id="PTHR24302:SF15">
    <property type="entry name" value="FATTY-ACID PEROXYGENASE"/>
    <property type="match status" value="1"/>
</dbReference>
<evidence type="ECO:0000256" key="10">
    <source>
        <dbReference type="PIRSR" id="PIRSR602401-1"/>
    </source>
</evidence>
<keyword evidence="12" id="KW-0812">Transmembrane</keyword>
<keyword evidence="6" id="KW-0256">Endoplasmic reticulum</keyword>
<keyword evidence="6" id="KW-0492">Microsome</keyword>
<evidence type="ECO:0000313" key="14">
    <source>
        <dbReference type="RefSeq" id="XP_013391563.1"/>
    </source>
</evidence>
<keyword evidence="12" id="KW-0472">Membrane</keyword>
<proteinExistence type="inferred from homology"/>
<comment type="function">
    <text evidence="9">Cytochromes P450 are a group of heme-thiolate monooxygenases. They oxidize a variety of structurally unrelated compounds, including steroids, fatty acids, and xenobiotics.</text>
</comment>
<evidence type="ECO:0000256" key="1">
    <source>
        <dbReference type="ARBA" id="ARBA00004174"/>
    </source>
</evidence>
<protein>
    <submittedName>
        <fullName evidence="14">Cytochrome P450 3A41</fullName>
    </submittedName>
</protein>
<dbReference type="GO" id="GO:0020037">
    <property type="term" value="F:heme binding"/>
    <property type="evidence" value="ECO:0007669"/>
    <property type="project" value="InterPro"/>
</dbReference>
<keyword evidence="4 10" id="KW-0349">Heme</keyword>
<dbReference type="GO" id="GO:0005506">
    <property type="term" value="F:iron ion binding"/>
    <property type="evidence" value="ECO:0007669"/>
    <property type="project" value="InterPro"/>
</dbReference>
<dbReference type="GO" id="GO:0016705">
    <property type="term" value="F:oxidoreductase activity, acting on paired donors, with incorporation or reduction of molecular oxygen"/>
    <property type="evidence" value="ECO:0007669"/>
    <property type="project" value="InterPro"/>
</dbReference>
<keyword evidence="12" id="KW-1133">Transmembrane helix</keyword>
<sequence>MDFFFLPSWVVVVLVVAVLTIIYLHYSWDNRRKFGLPGPTPLPLLGHMVDLMKNGLCDFDLNVTKTYGNTVALSSGMFFNFLGDIMITDPEMLKEVMVKQASVFTDRNTDPDIEISPVDKSVFAVRGEQWKQMRSTLTPTFSSGKLRHMEAMILKCANTLIENLKKKAKAGESFDNKIWGWFTMDVICTTAFGVEVDSLNNPNHPFVKNAEKANNISLADPVVFLMFFAPRLVKKLSPILRHVPGFRGVLGSFQFFGETTKALLDVRKQAQEGHYNDFLQLMLTAHTMSTSDLGDDEKEVAKWKKKALTTDEIAGNGIIFFIAGFGTANDTLGFTTYLLATHPEIQQRLIQEIDDVLQGAEPTYDTVSKLGYLEQVLNESMRLYPVGIRVDRVANQDTTVNGLFIPKGTAVAIPIYAIHMDPEKYPDPEKFDPERFTPEEKAKRNPYWYMPFGVGPRNCIGMRLALLEMKIIIVKVLQNFTLKTCAETQVPLVLSKSNPMKPEKPIILKVEERFV</sequence>
<comment type="subcellular location">
    <subcellularLocation>
        <location evidence="2">Endoplasmic reticulum membrane</location>
        <topology evidence="2">Peripheral membrane protein</topology>
    </subcellularLocation>
    <subcellularLocation>
        <location evidence="1">Microsome membrane</location>
        <topology evidence="1">Peripheral membrane protein</topology>
    </subcellularLocation>
</comment>